<dbReference type="Gene3D" id="2.40.160.210">
    <property type="entry name" value="Acyl-CoA thioesterase, double hotdog domain"/>
    <property type="match status" value="1"/>
</dbReference>
<dbReference type="STRING" id="1210063.GCA_001612665_00496"/>
<dbReference type="AlphaFoldDB" id="A0A4V2PBB9"/>
<dbReference type="Pfam" id="PF13622">
    <property type="entry name" value="4HBT_3"/>
    <property type="match status" value="1"/>
</dbReference>
<evidence type="ECO:0000313" key="3">
    <source>
        <dbReference type="EMBL" id="TCJ96805.1"/>
    </source>
</evidence>
<dbReference type="EMBL" id="SMFR01000002">
    <property type="protein sequence ID" value="TCJ96805.1"/>
    <property type="molecule type" value="Genomic_DNA"/>
</dbReference>
<comment type="caution">
    <text evidence="3">The sequence shown here is derived from an EMBL/GenBank/DDBJ whole genome shotgun (WGS) entry which is preliminary data.</text>
</comment>
<evidence type="ECO:0000259" key="1">
    <source>
        <dbReference type="Pfam" id="PF13622"/>
    </source>
</evidence>
<reference evidence="3 4" key="1">
    <citation type="submission" date="2019-03" db="EMBL/GenBank/DDBJ databases">
        <title>Genomic Encyclopedia of Type Strains, Phase IV (KMG-IV): sequencing the most valuable type-strain genomes for metagenomic binning, comparative biology and taxonomic classification.</title>
        <authorList>
            <person name="Goeker M."/>
        </authorList>
    </citation>
    <scope>NUCLEOTIDE SEQUENCE [LARGE SCALE GENOMIC DNA]</scope>
    <source>
        <strain evidence="3 4">DSM 44684</strain>
    </source>
</reference>
<evidence type="ECO:0000313" key="4">
    <source>
        <dbReference type="Proteomes" id="UP000294856"/>
    </source>
</evidence>
<proteinExistence type="predicted"/>
<feature type="domain" description="Acyl-CoA thioesterase-like N-terminal HotDog" evidence="1">
    <location>
        <begin position="9"/>
        <end position="92"/>
    </location>
</feature>
<gene>
    <name evidence="3" type="ORF">DFR71_2838</name>
</gene>
<keyword evidence="4" id="KW-1185">Reference proteome</keyword>
<name>A0A4V2PBB9_9NOCA</name>
<dbReference type="InterPro" id="IPR029069">
    <property type="entry name" value="HotDog_dom_sf"/>
</dbReference>
<dbReference type="InterPro" id="IPR049449">
    <property type="entry name" value="TesB_ACOT8-like_N"/>
</dbReference>
<sequence length="251" mass="27012">MPTTHAGGAWDTAEQHFSPLGGLIVHEMGRTRADEQRPALVMSRISFDILGRIAFEEFDIEIGTIRPGRTIELVEATVIIGGRSVVSARAWFLSAQDTAGVAGGEPERLPAPESLPSWPLTSVWPGGYIASLDTRPVGLAQPGRTTAWVRSPMGLVSAESVDPLASYIALVDTANGIAVRQEPTKWMFPNLDLTLHLYRQPEGEWTGLDTSVTFGHTGQGLTSTVLHDIRGPVGVAQQVLTLRPQPQVSFG</sequence>
<accession>A0A4V2PBB9</accession>
<dbReference type="InterPro" id="IPR049450">
    <property type="entry name" value="ACOT8-like_C"/>
</dbReference>
<feature type="domain" description="Acyl-CoA thioesterase-like C-terminal" evidence="2">
    <location>
        <begin position="112"/>
        <end position="241"/>
    </location>
</feature>
<organism evidence="3 4">
    <name type="scientific">Nocardia alba</name>
    <dbReference type="NCBI Taxonomy" id="225051"/>
    <lineage>
        <taxon>Bacteria</taxon>
        <taxon>Bacillati</taxon>
        <taxon>Actinomycetota</taxon>
        <taxon>Actinomycetes</taxon>
        <taxon>Mycobacteriales</taxon>
        <taxon>Nocardiaceae</taxon>
        <taxon>Nocardia</taxon>
    </lineage>
</organism>
<protein>
    <submittedName>
        <fullName evidence="3">Thioesterase superfamily protein</fullName>
    </submittedName>
</protein>
<evidence type="ECO:0000259" key="2">
    <source>
        <dbReference type="Pfam" id="PF20789"/>
    </source>
</evidence>
<dbReference type="Pfam" id="PF20789">
    <property type="entry name" value="4HBT_3C"/>
    <property type="match status" value="1"/>
</dbReference>
<dbReference type="InterPro" id="IPR042171">
    <property type="entry name" value="Acyl-CoA_hotdog"/>
</dbReference>
<dbReference type="Proteomes" id="UP000294856">
    <property type="component" value="Unassembled WGS sequence"/>
</dbReference>
<dbReference type="RefSeq" id="WP_243654882.1">
    <property type="nucleotide sequence ID" value="NZ_SMFR01000002.1"/>
</dbReference>
<dbReference type="SUPFAM" id="SSF54637">
    <property type="entry name" value="Thioesterase/thiol ester dehydrase-isomerase"/>
    <property type="match status" value="1"/>
</dbReference>